<sequence length="479" mass="51978">MALSLSELLKEMPDTPQIGAHQVRAAREEAGDHRIYVVLDDDPTGTQSVSDLPILTRWEVEDFIWAFESGKPAVYVMTNSRSLSPADAEKVNREVVFSALAAAKECQAELAFVSRSDSTLRGHFPLEPQTIMDEMEKAGGAPADAIILVPAFGDAGRITVDGIHYAGSEQEGFIPVGETEFAKDATFGYHESSLPRWVAEKTAGKVKAEEVEILKLQDLRGNLANVSQQLEQAQNGQVLVADTVTEEDLRQLALALIKAEAKGKNFVYRVGPPFVRARIGQEVHPPLTREEIATARGERELAAGGLIVVGSHVELTTRQLNRLREEEKPTELEIEVQQIIDPERRDKHLKDVTDQAISAIKNGNVIVRTSRKLVTGVDGDASLEISRQVSAAVVKVTKEILKAAPPRFVVAKGGITSSDTASKGLEIRRAMVIGPMLEGIVSLWTASSGPATGIPYVVFAGNVGNEESLTQVVRKLSRS</sequence>
<feature type="domain" description="Four-carbon acid sugar kinase N-terminal" evidence="7">
    <location>
        <begin position="36"/>
        <end position="277"/>
    </location>
</feature>
<dbReference type="InterPro" id="IPR037051">
    <property type="entry name" value="4-carb_acid_sugar_kinase_N_sf"/>
</dbReference>
<dbReference type="Gene3D" id="3.40.50.10840">
    <property type="entry name" value="Putative sugar-binding, N-terminal domain"/>
    <property type="match status" value="1"/>
</dbReference>
<evidence type="ECO:0000313" key="10">
    <source>
        <dbReference type="Proteomes" id="UP001200537"/>
    </source>
</evidence>
<dbReference type="SUPFAM" id="SSF142764">
    <property type="entry name" value="YgbK-like"/>
    <property type="match status" value="1"/>
</dbReference>
<dbReference type="Proteomes" id="UP001200537">
    <property type="component" value="Unassembled WGS sequence"/>
</dbReference>
<comment type="caution">
    <text evidence="9">The sequence shown here is derived from an EMBL/GenBank/DDBJ whole genome shotgun (WGS) entry which is preliminary data.</text>
</comment>
<dbReference type="AlphaFoldDB" id="A0AAJ1BAQ9"/>
<dbReference type="GO" id="GO:0016301">
    <property type="term" value="F:kinase activity"/>
    <property type="evidence" value="ECO:0007669"/>
    <property type="project" value="UniProtKB-KW"/>
</dbReference>
<protein>
    <recommendedName>
        <fullName evidence="11">Hydroxyacid dehydrogenase</fullName>
    </recommendedName>
</protein>
<dbReference type="Pfam" id="PF07005">
    <property type="entry name" value="SBD_N"/>
    <property type="match status" value="1"/>
</dbReference>
<dbReference type="RefSeq" id="WP_238127644.1">
    <property type="nucleotide sequence ID" value="NZ_JAKNHJ010000004.1"/>
</dbReference>
<evidence type="ECO:0000256" key="5">
    <source>
        <dbReference type="ARBA" id="ARBA00022840"/>
    </source>
</evidence>
<dbReference type="InterPro" id="IPR042213">
    <property type="entry name" value="NBD_C_sf"/>
</dbReference>
<comment type="similarity">
    <text evidence="1">Belongs to the four-carbon acid sugar kinase family.</text>
</comment>
<dbReference type="InterPro" id="IPR010737">
    <property type="entry name" value="4-carb_acid_sugar_kinase_N"/>
</dbReference>
<keyword evidence="6" id="KW-0119">Carbohydrate metabolism</keyword>
<feature type="domain" description="Four-carbon acid sugar kinase nucleotide binding" evidence="8">
    <location>
        <begin position="306"/>
        <end position="469"/>
    </location>
</feature>
<gene>
    <name evidence="9" type="ORF">L0M99_02660</name>
</gene>
<keyword evidence="2" id="KW-0808">Transferase</keyword>
<evidence type="ECO:0000259" key="7">
    <source>
        <dbReference type="Pfam" id="PF07005"/>
    </source>
</evidence>
<organism evidence="9 10">
    <name type="scientific">Varibaculum cambriense</name>
    <dbReference type="NCBI Taxonomy" id="184870"/>
    <lineage>
        <taxon>Bacteria</taxon>
        <taxon>Bacillati</taxon>
        <taxon>Actinomycetota</taxon>
        <taxon>Actinomycetes</taxon>
        <taxon>Actinomycetales</taxon>
        <taxon>Actinomycetaceae</taxon>
        <taxon>Varibaculum</taxon>
    </lineage>
</organism>
<dbReference type="EMBL" id="JAKNHJ010000004">
    <property type="protein sequence ID" value="MCG4617400.1"/>
    <property type="molecule type" value="Genomic_DNA"/>
</dbReference>
<evidence type="ECO:0000256" key="2">
    <source>
        <dbReference type="ARBA" id="ARBA00022679"/>
    </source>
</evidence>
<evidence type="ECO:0000259" key="8">
    <source>
        <dbReference type="Pfam" id="PF17042"/>
    </source>
</evidence>
<dbReference type="GO" id="GO:0005524">
    <property type="term" value="F:ATP binding"/>
    <property type="evidence" value="ECO:0007669"/>
    <property type="project" value="UniProtKB-KW"/>
</dbReference>
<name>A0AAJ1BAQ9_9ACTO</name>
<evidence type="ECO:0000313" key="9">
    <source>
        <dbReference type="EMBL" id="MCG4617400.1"/>
    </source>
</evidence>
<keyword evidence="3" id="KW-0547">Nucleotide-binding</keyword>
<evidence type="ECO:0008006" key="11">
    <source>
        <dbReference type="Google" id="ProtNLM"/>
    </source>
</evidence>
<dbReference type="Gene3D" id="3.40.980.20">
    <property type="entry name" value="Four-carbon acid sugar kinase, nucleotide binding domain"/>
    <property type="match status" value="1"/>
</dbReference>
<evidence type="ECO:0000256" key="3">
    <source>
        <dbReference type="ARBA" id="ARBA00022741"/>
    </source>
</evidence>
<proteinExistence type="inferred from homology"/>
<evidence type="ECO:0000256" key="6">
    <source>
        <dbReference type="ARBA" id="ARBA00023277"/>
    </source>
</evidence>
<dbReference type="Pfam" id="PF17042">
    <property type="entry name" value="NBD_C"/>
    <property type="match status" value="1"/>
</dbReference>
<dbReference type="InterPro" id="IPR031475">
    <property type="entry name" value="NBD_C"/>
</dbReference>
<keyword evidence="4" id="KW-0418">Kinase</keyword>
<accession>A0AAJ1BAQ9</accession>
<keyword evidence="5" id="KW-0067">ATP-binding</keyword>
<evidence type="ECO:0000256" key="1">
    <source>
        <dbReference type="ARBA" id="ARBA00005715"/>
    </source>
</evidence>
<reference evidence="9" key="1">
    <citation type="submission" date="2022-01" db="EMBL/GenBank/DDBJ databases">
        <title>Collection of gut derived symbiotic bacterial strains cultured from healthy donors.</title>
        <authorList>
            <person name="Lin H."/>
            <person name="Kohout C."/>
            <person name="Waligurski E."/>
            <person name="Pamer E.G."/>
        </authorList>
    </citation>
    <scope>NUCLEOTIDE SEQUENCE</scope>
    <source>
        <strain evidence="9">DFI.7.46</strain>
    </source>
</reference>
<evidence type="ECO:0000256" key="4">
    <source>
        <dbReference type="ARBA" id="ARBA00022777"/>
    </source>
</evidence>